<name>A0AA36MUV3_9DINO</name>
<keyword evidence="2" id="KW-1185">Reference proteome</keyword>
<dbReference type="SUPFAM" id="SSF56112">
    <property type="entry name" value="Protein kinase-like (PK-like)"/>
    <property type="match status" value="1"/>
</dbReference>
<gene>
    <name evidence="1" type="ORF">EVOR1521_LOCUS7936</name>
</gene>
<dbReference type="EMBL" id="CAUJNA010000659">
    <property type="protein sequence ID" value="CAJ1379803.1"/>
    <property type="molecule type" value="Genomic_DNA"/>
</dbReference>
<evidence type="ECO:0008006" key="3">
    <source>
        <dbReference type="Google" id="ProtNLM"/>
    </source>
</evidence>
<evidence type="ECO:0000313" key="1">
    <source>
        <dbReference type="EMBL" id="CAJ1379803.1"/>
    </source>
</evidence>
<dbReference type="InterPro" id="IPR011009">
    <property type="entry name" value="Kinase-like_dom_sf"/>
</dbReference>
<accession>A0AA36MUV3</accession>
<proteinExistence type="predicted"/>
<evidence type="ECO:0000313" key="2">
    <source>
        <dbReference type="Proteomes" id="UP001178507"/>
    </source>
</evidence>
<protein>
    <recommendedName>
        <fullName evidence="3">Protein kinase domain-containing protein</fullName>
    </recommendedName>
</protein>
<comment type="caution">
    <text evidence="1">The sequence shown here is derived from an EMBL/GenBank/DDBJ whole genome shotgun (WGS) entry which is preliminary data.</text>
</comment>
<dbReference type="Proteomes" id="UP001178507">
    <property type="component" value="Unassembled WGS sequence"/>
</dbReference>
<reference evidence="1" key="1">
    <citation type="submission" date="2023-08" db="EMBL/GenBank/DDBJ databases">
        <authorList>
            <person name="Chen Y."/>
            <person name="Shah S."/>
            <person name="Dougan E. K."/>
            <person name="Thang M."/>
            <person name="Chan C."/>
        </authorList>
    </citation>
    <scope>NUCLEOTIDE SEQUENCE</scope>
</reference>
<sequence length="867" mass="93682">MPKRPRPGSEHAAVSFLLFSDGRADPEEWRPNADESMWWGRRDALARIAAAALRPAAQPEAASASCTVLLADDNSLLRIDGRLQAKSGTVPTEEDLVRSVRRAITGCGALGTACIKEPWKRAQLSAGGGDALGKRELLEQLQRRMPLEFLRVHGLNKSPAQLLKSCTRQQLLDAWEAAFPSHEDAEDALSGAVKCALAQLPKGGLVVILHEDCSADLPLFDLPLFEEPADGSDALKEFSAVLFVLGAVRDMRPAELRAVERAAKGLELSTARLRLGQVPEFSSKVVRCIAAAHLHGLVMPAVARAVAGTGTAPEAAANGLAPLALTVFCAFPKSSEALSLERNIRGELLPLVQLCVCTLWRSKIGDRLSSDEGAAREVEPKLWILFNDGVAVTLGRRFVSGLSSSHKAAPTERQVLEALQQRLRVAKPKSDALRRAVRSCVGKSSLALMLSEADGFDLFQGACSGKWMPDHLLLLVCPPPMASAAAAACREESVPLAPVAMARNSAPSAVVLLQFMHYCGSLAPRLRHLRRTRLDAESPRMLAKSEVFEKASAESARALVEQLAPTMAAIANVMYHRDVNAHNILAHVAPGGQLSFGLVDFGLAVDASTWMDPSPLNPGGKSEWEFLDVGGDCRYWPVSAWRQFEAGCRALVEEEPLCTEYQTHLDLQGLGLTAVQVLVCLLPKRHAELVLELRLLQEAWQKYWEEASCYWAALLETFRHGGDWVVLKQEFVARGVHKIIASRLEALRETLGQCLCAAAAANLGGGDTWPRGSAGLFWALLAMVSSGESMGAASWQDVCMRLRGAGPEEGASKHRQDPNLPDVKAEAQAAPEAPQLLGYLCKLRALAAKARDLSLEFEKLVPMGEVA</sequence>
<dbReference type="AlphaFoldDB" id="A0AA36MUV3"/>
<organism evidence="1 2">
    <name type="scientific">Effrenium voratum</name>
    <dbReference type="NCBI Taxonomy" id="2562239"/>
    <lineage>
        <taxon>Eukaryota</taxon>
        <taxon>Sar</taxon>
        <taxon>Alveolata</taxon>
        <taxon>Dinophyceae</taxon>
        <taxon>Suessiales</taxon>
        <taxon>Symbiodiniaceae</taxon>
        <taxon>Effrenium</taxon>
    </lineage>
</organism>